<dbReference type="OrthoDB" id="9812676at2"/>
<dbReference type="RefSeq" id="WP_007554014.1">
    <property type="nucleotide sequence ID" value="NZ_AENT01000007.1"/>
</dbReference>
<evidence type="ECO:0000256" key="2">
    <source>
        <dbReference type="ARBA" id="ARBA00022967"/>
    </source>
</evidence>
<feature type="compositionally biased region" description="Low complexity" evidence="7">
    <location>
        <begin position="26"/>
        <end position="41"/>
    </location>
</feature>
<keyword evidence="6" id="KW-0092">Biotin</keyword>
<dbReference type="PROSITE" id="PS00188">
    <property type="entry name" value="BIOTIN"/>
    <property type="match status" value="1"/>
</dbReference>
<gene>
    <name evidence="9" type="ORF">HMPREF9220_0029</name>
</gene>
<protein>
    <submittedName>
        <fullName evidence="9">Biotin-requiring enzyme</fullName>
    </submittedName>
</protein>
<proteinExistence type="predicted"/>
<keyword evidence="4" id="KW-0406">Ion transport</keyword>
<name>E4L7M4_9FIRM</name>
<dbReference type="FunFam" id="2.40.50.100:FF:000003">
    <property type="entry name" value="Acetyl-CoA carboxylase biotin carboxyl carrier protein"/>
    <property type="match status" value="1"/>
</dbReference>
<evidence type="ECO:0000313" key="9">
    <source>
        <dbReference type="EMBL" id="EFR43198.1"/>
    </source>
</evidence>
<evidence type="ECO:0000256" key="7">
    <source>
        <dbReference type="SAM" id="MobiDB-lite"/>
    </source>
</evidence>
<sequence length="130" mass="13833">MRKFSITVNGQTYEVEVSEIKNGTIPQSPVQVQQASVSTPAPMQAQTQTSVPKPETTSGDGEPVTSPMPGKVVYVSRTAGEKVEEGDEILVLEAMKMGNPIIAPKNGTITSMNVKEGQNVQGGDLLFTIK</sequence>
<dbReference type="InterPro" id="IPR000089">
    <property type="entry name" value="Biotin_lipoyl"/>
</dbReference>
<evidence type="ECO:0000256" key="1">
    <source>
        <dbReference type="ARBA" id="ARBA00022448"/>
    </source>
</evidence>
<evidence type="ECO:0000256" key="4">
    <source>
        <dbReference type="ARBA" id="ARBA00023065"/>
    </source>
</evidence>
<feature type="region of interest" description="Disordered" evidence="7">
    <location>
        <begin position="23"/>
        <end position="70"/>
    </location>
</feature>
<dbReference type="Pfam" id="PF00364">
    <property type="entry name" value="Biotin_lipoyl"/>
    <property type="match status" value="1"/>
</dbReference>
<keyword evidence="1" id="KW-0813">Transport</keyword>
<keyword evidence="3" id="KW-0915">Sodium</keyword>
<dbReference type="AlphaFoldDB" id="E4L7M4"/>
<feature type="domain" description="Lipoyl-binding" evidence="8">
    <location>
        <begin position="55"/>
        <end position="130"/>
    </location>
</feature>
<dbReference type="CDD" id="cd06850">
    <property type="entry name" value="biotinyl_domain"/>
    <property type="match status" value="1"/>
</dbReference>
<feature type="compositionally biased region" description="Polar residues" evidence="7">
    <location>
        <begin position="44"/>
        <end position="59"/>
    </location>
</feature>
<dbReference type="InterPro" id="IPR011053">
    <property type="entry name" value="Single_hybrid_motif"/>
</dbReference>
<evidence type="ECO:0000313" key="10">
    <source>
        <dbReference type="Proteomes" id="UP000004594"/>
    </source>
</evidence>
<dbReference type="PANTHER" id="PTHR45266">
    <property type="entry name" value="OXALOACETATE DECARBOXYLASE ALPHA CHAIN"/>
    <property type="match status" value="1"/>
</dbReference>
<dbReference type="eggNOG" id="COG4770">
    <property type="taxonomic scope" value="Bacteria"/>
</dbReference>
<dbReference type="PROSITE" id="PS50968">
    <property type="entry name" value="BIOTINYL_LIPOYL"/>
    <property type="match status" value="1"/>
</dbReference>
<dbReference type="Proteomes" id="UP000004594">
    <property type="component" value="Unassembled WGS sequence"/>
</dbReference>
<dbReference type="GO" id="GO:0006814">
    <property type="term" value="P:sodium ion transport"/>
    <property type="evidence" value="ECO:0007669"/>
    <property type="project" value="UniProtKB-KW"/>
</dbReference>
<evidence type="ECO:0000259" key="8">
    <source>
        <dbReference type="PROSITE" id="PS50968"/>
    </source>
</evidence>
<reference evidence="9 10" key="1">
    <citation type="submission" date="2010-11" db="EMBL/GenBank/DDBJ databases">
        <authorList>
            <person name="Durkin A.S."/>
            <person name="Madupu R."/>
            <person name="Torralba M."/>
            <person name="Gillis M."/>
            <person name="Methe B."/>
            <person name="Sutton G."/>
            <person name="Nelson K.E."/>
        </authorList>
    </citation>
    <scope>NUCLEOTIDE SEQUENCE [LARGE SCALE GENOMIC DNA]</scope>
    <source>
        <strain evidence="9 10">UPII 345-E</strain>
    </source>
</reference>
<dbReference type="PANTHER" id="PTHR45266:SF3">
    <property type="entry name" value="OXALOACETATE DECARBOXYLASE ALPHA CHAIN"/>
    <property type="match status" value="1"/>
</dbReference>
<keyword evidence="2" id="KW-1278">Translocase</keyword>
<dbReference type="EMBL" id="AENT01000007">
    <property type="protein sequence ID" value="EFR43198.1"/>
    <property type="molecule type" value="Genomic_DNA"/>
</dbReference>
<evidence type="ECO:0000256" key="3">
    <source>
        <dbReference type="ARBA" id="ARBA00023053"/>
    </source>
</evidence>
<dbReference type="SUPFAM" id="SSF51230">
    <property type="entry name" value="Single hybrid motif"/>
    <property type="match status" value="1"/>
</dbReference>
<accession>E4L7M4</accession>
<keyword evidence="5" id="KW-0739">Sodium transport</keyword>
<organism evidence="9 10">
    <name type="scientific">Dialister micraerophilus UPII 345-E</name>
    <dbReference type="NCBI Taxonomy" id="910314"/>
    <lineage>
        <taxon>Bacteria</taxon>
        <taxon>Bacillati</taxon>
        <taxon>Bacillota</taxon>
        <taxon>Negativicutes</taxon>
        <taxon>Veillonellales</taxon>
        <taxon>Veillonellaceae</taxon>
        <taxon>Dialister</taxon>
    </lineage>
</organism>
<dbReference type="InterPro" id="IPR001882">
    <property type="entry name" value="Biotin_BS"/>
</dbReference>
<dbReference type="Gene3D" id="2.40.50.100">
    <property type="match status" value="1"/>
</dbReference>
<comment type="caution">
    <text evidence="9">The sequence shown here is derived from an EMBL/GenBank/DDBJ whole genome shotgun (WGS) entry which is preliminary data.</text>
</comment>
<evidence type="ECO:0000256" key="5">
    <source>
        <dbReference type="ARBA" id="ARBA00023201"/>
    </source>
</evidence>
<evidence type="ECO:0000256" key="6">
    <source>
        <dbReference type="ARBA" id="ARBA00023267"/>
    </source>
</evidence>
<dbReference type="InterPro" id="IPR050709">
    <property type="entry name" value="Biotin_Carboxyl_Carrier/Decarb"/>
</dbReference>